<dbReference type="RefSeq" id="WP_159670990.1">
    <property type="nucleotide sequence ID" value="NZ_WUUS01000014.1"/>
</dbReference>
<evidence type="ECO:0000313" key="2">
    <source>
        <dbReference type="EMBL" id="MXR43205.1"/>
    </source>
</evidence>
<dbReference type="Proteomes" id="UP000437065">
    <property type="component" value="Unassembled WGS sequence"/>
</dbReference>
<organism evidence="2 3">
    <name type="scientific">Halobaculum saliterrae</name>
    <dbReference type="NCBI Taxonomy" id="2073113"/>
    <lineage>
        <taxon>Archaea</taxon>
        <taxon>Methanobacteriati</taxon>
        <taxon>Methanobacteriota</taxon>
        <taxon>Stenosarchaea group</taxon>
        <taxon>Halobacteria</taxon>
        <taxon>Halobacteriales</taxon>
        <taxon>Haloferacaceae</taxon>
        <taxon>Halobaculum</taxon>
    </lineage>
</organism>
<gene>
    <name evidence="2" type="ORF">GRX01_17900</name>
</gene>
<accession>A0A6B0SWZ4</accession>
<feature type="region of interest" description="Disordered" evidence="1">
    <location>
        <begin position="154"/>
        <end position="199"/>
    </location>
</feature>
<protein>
    <submittedName>
        <fullName evidence="2">Uncharacterized protein</fullName>
    </submittedName>
</protein>
<evidence type="ECO:0000256" key="1">
    <source>
        <dbReference type="SAM" id="MobiDB-lite"/>
    </source>
</evidence>
<feature type="compositionally biased region" description="Acidic residues" evidence="1">
    <location>
        <begin position="159"/>
        <end position="168"/>
    </location>
</feature>
<dbReference type="EMBL" id="WUUS01000014">
    <property type="protein sequence ID" value="MXR43205.1"/>
    <property type="molecule type" value="Genomic_DNA"/>
</dbReference>
<proteinExistence type="predicted"/>
<feature type="compositionally biased region" description="Acidic residues" evidence="1">
    <location>
        <begin position="175"/>
        <end position="198"/>
    </location>
</feature>
<reference evidence="2 3" key="1">
    <citation type="submission" date="2019-12" db="EMBL/GenBank/DDBJ databases">
        <title>Isolation and characterization of three novel carbon monoxide-oxidizing members of Halobacteria from salione crusts and soils.</title>
        <authorList>
            <person name="Myers M.R."/>
            <person name="King G.M."/>
        </authorList>
    </citation>
    <scope>NUCLEOTIDE SEQUENCE [LARGE SCALE GENOMIC DNA]</scope>
    <source>
        <strain evidence="2 3">WSA2</strain>
    </source>
</reference>
<comment type="caution">
    <text evidence="2">The sequence shown here is derived from an EMBL/GenBank/DDBJ whole genome shotgun (WGS) entry which is preliminary data.</text>
</comment>
<name>A0A6B0SWZ4_9EURY</name>
<dbReference type="OrthoDB" id="351377at2157"/>
<evidence type="ECO:0000313" key="3">
    <source>
        <dbReference type="Proteomes" id="UP000437065"/>
    </source>
</evidence>
<dbReference type="AlphaFoldDB" id="A0A6B0SWZ4"/>
<sequence>MDAYFSNRTRTHAEELPPVVIENPPHYTMSTSDSDDTDRLEQYIRDEKSHLDSCESMIALANWLYANEYFETNDRVVPTSDLKEILGDRLEYGVDTLLDHLEGINVVDEVSQGGGQFILHERTGQAFFDPNNREMLPLLDEEISRFLEDLHEQEGQALESEDAGDDETQSVADGGEPEDADPDETDETEADGEEDPDDVPTTLRAVAAAALDAEGPLEDALTNPTDHIERIVRFDDVVTAVIESDEVSRGRTYEPMGWRNAANKWVLTTTAKARKENESLS</sequence>
<keyword evidence="3" id="KW-1185">Reference proteome</keyword>